<dbReference type="PANTHER" id="PTHR31809:SF0">
    <property type="entry name" value="BUD13 HOMOLOG"/>
    <property type="match status" value="1"/>
</dbReference>
<proteinExistence type="inferred from homology"/>
<dbReference type="GO" id="GO:0070274">
    <property type="term" value="C:RES complex"/>
    <property type="evidence" value="ECO:0007669"/>
    <property type="project" value="TreeGrafter"/>
</dbReference>
<evidence type="ECO:0000256" key="1">
    <source>
        <dbReference type="ARBA" id="ARBA00011069"/>
    </source>
</evidence>
<evidence type="ECO:0000256" key="2">
    <source>
        <dbReference type="ARBA" id="ARBA00014454"/>
    </source>
</evidence>
<dbReference type="GeneID" id="108666250"/>
<sequence length="416" mass="48156">MTAINQKEYLKKYLSGGDASQKKKKKKKRKDNTPITNRFQIVDEDAGNIKNIAFGYADDDDAPTVAEVTYDYAKTKFREEHKKLEHKWKNASSDIDGASNNRAHVAQDPVRDAKVMRYDSDEDEAPSSVTKLSRRYDSDESPPRARMSSGVQRKDFALHGAKRLDSDESPPRRNDLDSDKSSKKKRHDSDESPPRRNNLDSDESSKQKRYDSDESPPRRREKNFEESPRRTGKLDSDESPPRMSNVAANERPEKKLTTAEYLQARKRGKHKKDSAEDIARKQREEVLQRAAEERHKLWNKGITQVEERQNKLADIQHEMTKSFARSAKDEDLNDMYKSRPREGDTMLEYLSSKRDGKNPQKPTYQGPFPANRFNLRPGYRWDGVDRSNGFEQQYFAKLSSQVAIEEDAYKYCAEDM</sequence>
<dbReference type="OMA" id="CRYQTPY"/>
<feature type="compositionally biased region" description="Basic and acidic residues" evidence="3">
    <location>
        <begin position="134"/>
        <end position="143"/>
    </location>
</feature>
<dbReference type="GO" id="GO:0005684">
    <property type="term" value="C:U2-type spliceosomal complex"/>
    <property type="evidence" value="ECO:0007669"/>
    <property type="project" value="TreeGrafter"/>
</dbReference>
<dbReference type="Proteomes" id="UP000694843">
    <property type="component" value="Unplaced"/>
</dbReference>
<organism evidence="4 5">
    <name type="scientific">Hyalella azteca</name>
    <name type="common">Amphipod</name>
    <dbReference type="NCBI Taxonomy" id="294128"/>
    <lineage>
        <taxon>Eukaryota</taxon>
        <taxon>Metazoa</taxon>
        <taxon>Ecdysozoa</taxon>
        <taxon>Arthropoda</taxon>
        <taxon>Crustacea</taxon>
        <taxon>Multicrustacea</taxon>
        <taxon>Malacostraca</taxon>
        <taxon>Eumalacostraca</taxon>
        <taxon>Peracarida</taxon>
        <taxon>Amphipoda</taxon>
        <taxon>Senticaudata</taxon>
        <taxon>Talitrida</taxon>
        <taxon>Talitroidea</taxon>
        <taxon>Hyalellidae</taxon>
        <taxon>Hyalella</taxon>
    </lineage>
</organism>
<evidence type="ECO:0000313" key="4">
    <source>
        <dbReference type="Proteomes" id="UP000694843"/>
    </source>
</evidence>
<feature type="region of interest" description="Disordered" evidence="3">
    <location>
        <begin position="15"/>
        <end position="37"/>
    </location>
</feature>
<gene>
    <name evidence="5" type="primary">LOC108666250</name>
</gene>
<feature type="compositionally biased region" description="Polar residues" evidence="3">
    <location>
        <begin position="90"/>
        <end position="102"/>
    </location>
</feature>
<protein>
    <recommendedName>
        <fullName evidence="2">BUD13 homolog</fullName>
    </recommendedName>
</protein>
<evidence type="ECO:0000313" key="5">
    <source>
        <dbReference type="RefSeq" id="XP_018008575.1"/>
    </source>
</evidence>
<name>A0A8B7N4Q3_HYAAZ</name>
<dbReference type="GO" id="GO:0003723">
    <property type="term" value="F:RNA binding"/>
    <property type="evidence" value="ECO:0007669"/>
    <property type="project" value="TreeGrafter"/>
</dbReference>
<dbReference type="InterPro" id="IPR018609">
    <property type="entry name" value="Bud13"/>
</dbReference>
<dbReference type="InterPro" id="IPR051112">
    <property type="entry name" value="CWC26_splicing_factor"/>
</dbReference>
<reference evidence="5" key="1">
    <citation type="submission" date="2025-08" db="UniProtKB">
        <authorList>
            <consortium name="RefSeq"/>
        </authorList>
    </citation>
    <scope>IDENTIFICATION</scope>
    <source>
        <tissue evidence="5">Whole organism</tissue>
    </source>
</reference>
<dbReference type="KEGG" id="hazt:108666250"/>
<accession>A0A8B7N4Q3</accession>
<dbReference type="PANTHER" id="PTHR31809">
    <property type="entry name" value="BUD13 HOMOLOG"/>
    <property type="match status" value="1"/>
</dbReference>
<dbReference type="AlphaFoldDB" id="A0A8B7N4Q3"/>
<dbReference type="RefSeq" id="XP_018008575.1">
    <property type="nucleotide sequence ID" value="XM_018153086.2"/>
</dbReference>
<feature type="compositionally biased region" description="Basic and acidic residues" evidence="3">
    <location>
        <begin position="109"/>
        <end position="119"/>
    </location>
</feature>
<dbReference type="Pfam" id="PF09736">
    <property type="entry name" value="Bud13"/>
    <property type="match status" value="1"/>
</dbReference>
<feature type="region of interest" description="Disordered" evidence="3">
    <location>
        <begin position="83"/>
        <end position="279"/>
    </location>
</feature>
<feature type="compositionally biased region" description="Basic and acidic residues" evidence="3">
    <location>
        <begin position="152"/>
        <end position="240"/>
    </location>
</feature>
<evidence type="ECO:0000256" key="3">
    <source>
        <dbReference type="SAM" id="MobiDB-lite"/>
    </source>
</evidence>
<dbReference type="GO" id="GO:0000398">
    <property type="term" value="P:mRNA splicing, via spliceosome"/>
    <property type="evidence" value="ECO:0007669"/>
    <property type="project" value="TreeGrafter"/>
</dbReference>
<keyword evidence="4" id="KW-1185">Reference proteome</keyword>
<comment type="similarity">
    <text evidence="1">Belongs to the CWC26 family.</text>
</comment>
<dbReference type="OrthoDB" id="6022at2759"/>